<accession>A0A6V7Q619</accession>
<dbReference type="AlphaFoldDB" id="A0A6V7Q619"/>
<reference evidence="1" key="1">
    <citation type="submission" date="2020-07" db="EMBL/GenBank/DDBJ databases">
        <authorList>
            <person name="Lin J."/>
        </authorList>
    </citation>
    <scope>NUCLEOTIDE SEQUENCE</scope>
</reference>
<organism evidence="1">
    <name type="scientific">Ananas comosus var. bracteatus</name>
    <name type="common">red pineapple</name>
    <dbReference type="NCBI Taxonomy" id="296719"/>
    <lineage>
        <taxon>Eukaryota</taxon>
        <taxon>Viridiplantae</taxon>
        <taxon>Streptophyta</taxon>
        <taxon>Embryophyta</taxon>
        <taxon>Tracheophyta</taxon>
        <taxon>Spermatophyta</taxon>
        <taxon>Magnoliopsida</taxon>
        <taxon>Liliopsida</taxon>
        <taxon>Poales</taxon>
        <taxon>Bromeliaceae</taxon>
        <taxon>Bromelioideae</taxon>
        <taxon>Ananas</taxon>
    </lineage>
</organism>
<proteinExistence type="predicted"/>
<evidence type="ECO:0000313" key="1">
    <source>
        <dbReference type="EMBL" id="CAD1838470.1"/>
    </source>
</evidence>
<name>A0A6V7Q619_ANACO</name>
<dbReference type="EMBL" id="LR862133">
    <property type="protein sequence ID" value="CAD1838470.1"/>
    <property type="molecule type" value="Genomic_DNA"/>
</dbReference>
<protein>
    <submittedName>
        <fullName evidence="1">Uncharacterized protein</fullName>
    </submittedName>
</protein>
<gene>
    <name evidence="1" type="ORF">CB5_LOCUS21681</name>
</gene>
<sequence length="180" mass="20079">MWLLLFIGMEKILAHDNNSKYIGGHKKLSGIPVDITFTEFKRKIYRLTDTPRDEMLNCDINVDILIPGLEREPFRADIGEGANAPREYEFSNIVVGNPPPLPRTIHHATASSSHAPLGREQGVSCEEGFHTSHDVHDFGSYPLGTENDGIGNRAEVQQEVAEDGYATDHEGVDMNLQIWP</sequence>